<dbReference type="EMBL" id="RXGB01000034">
    <property type="protein sequence ID" value="TMX05639.1"/>
    <property type="molecule type" value="Genomic_DNA"/>
</dbReference>
<name>A0A6N2CFG6_SOLCI</name>
<gene>
    <name evidence="1" type="ORF">EJD97_013289</name>
</gene>
<feature type="non-terminal residue" evidence="1">
    <location>
        <position position="110"/>
    </location>
</feature>
<organism evidence="1">
    <name type="scientific">Solanum chilense</name>
    <name type="common">Tomato</name>
    <name type="synonym">Lycopersicon chilense</name>
    <dbReference type="NCBI Taxonomy" id="4083"/>
    <lineage>
        <taxon>Eukaryota</taxon>
        <taxon>Viridiplantae</taxon>
        <taxon>Streptophyta</taxon>
        <taxon>Embryophyta</taxon>
        <taxon>Tracheophyta</taxon>
        <taxon>Spermatophyta</taxon>
        <taxon>Magnoliopsida</taxon>
        <taxon>eudicotyledons</taxon>
        <taxon>Gunneridae</taxon>
        <taxon>Pentapetalae</taxon>
        <taxon>asterids</taxon>
        <taxon>lamiids</taxon>
        <taxon>Solanales</taxon>
        <taxon>Solanaceae</taxon>
        <taxon>Solanoideae</taxon>
        <taxon>Solaneae</taxon>
        <taxon>Solanum</taxon>
        <taxon>Solanum subgen. Lycopersicon</taxon>
    </lineage>
</organism>
<reference evidence="1" key="1">
    <citation type="submission" date="2019-05" db="EMBL/GenBank/DDBJ databases">
        <title>The de novo reference genome and transcriptome assemblies of the wild tomato species Solanum chilense.</title>
        <authorList>
            <person name="Stam R."/>
            <person name="Nosenko T."/>
            <person name="Hoerger A.C."/>
            <person name="Stephan W."/>
            <person name="Seidel M.A."/>
            <person name="Kuhn J.M.M."/>
            <person name="Haberer G."/>
            <person name="Tellier A."/>
        </authorList>
    </citation>
    <scope>NUCLEOTIDE SEQUENCE</scope>
    <source>
        <tissue evidence="1">Mature leaves</tissue>
    </source>
</reference>
<protein>
    <submittedName>
        <fullName evidence="1">Uncharacterized protein</fullName>
    </submittedName>
</protein>
<dbReference type="AlphaFoldDB" id="A0A6N2CFG6"/>
<evidence type="ECO:0000313" key="1">
    <source>
        <dbReference type="EMBL" id="TMX05639.1"/>
    </source>
</evidence>
<sequence>MAWDFSQIMHTPTWNVLILQVTSANGMRHQPRPTYTDMVCVHVSSNISQRHSTSVVRLQQWFVCICSGLCAFVKRQRPMAGYYSQGFHASTMRVRIDWGDISRDLYASSR</sequence>
<accession>A0A6N2CFG6</accession>
<comment type="caution">
    <text evidence="1">The sequence shown here is derived from an EMBL/GenBank/DDBJ whole genome shotgun (WGS) entry which is preliminary data.</text>
</comment>
<proteinExistence type="predicted"/>